<name>A0A9D9DM34_9BACL</name>
<accession>A0A9D9DM34</accession>
<protein>
    <submittedName>
        <fullName evidence="1">Uncharacterized protein</fullName>
    </submittedName>
</protein>
<reference evidence="1" key="2">
    <citation type="journal article" date="2021" name="PeerJ">
        <title>Extensive microbial diversity within the chicken gut microbiome revealed by metagenomics and culture.</title>
        <authorList>
            <person name="Gilroy R."/>
            <person name="Ravi A."/>
            <person name="Getino M."/>
            <person name="Pursley I."/>
            <person name="Horton D.L."/>
            <person name="Alikhan N.F."/>
            <person name="Baker D."/>
            <person name="Gharbi K."/>
            <person name="Hall N."/>
            <person name="Watson M."/>
            <person name="Adriaenssens E.M."/>
            <person name="Foster-Nyarko E."/>
            <person name="Jarju S."/>
            <person name="Secka A."/>
            <person name="Antonio M."/>
            <person name="Oren A."/>
            <person name="Chaudhuri R.R."/>
            <person name="La Ragione R."/>
            <person name="Hildebrand F."/>
            <person name="Pallen M.J."/>
        </authorList>
    </citation>
    <scope>NUCLEOTIDE SEQUENCE</scope>
    <source>
        <strain evidence="1">11159</strain>
    </source>
</reference>
<dbReference type="Proteomes" id="UP000823613">
    <property type="component" value="Unassembled WGS sequence"/>
</dbReference>
<organism evidence="1 2">
    <name type="scientific">Candidatus Onthovivens merdipullorum</name>
    <dbReference type="NCBI Taxonomy" id="2840889"/>
    <lineage>
        <taxon>Bacteria</taxon>
        <taxon>Bacillati</taxon>
        <taxon>Bacillota</taxon>
        <taxon>Bacilli</taxon>
        <taxon>Bacillales</taxon>
        <taxon>Candidatus Onthovivens</taxon>
    </lineage>
</organism>
<proteinExistence type="predicted"/>
<dbReference type="AlphaFoldDB" id="A0A9D9DM34"/>
<comment type="caution">
    <text evidence="1">The sequence shown here is derived from an EMBL/GenBank/DDBJ whole genome shotgun (WGS) entry which is preliminary data.</text>
</comment>
<sequence length="66" mass="7656">MDKYFYEVHVNIPRNGYSFAIESNKSLSDEEVISLGIELGRFEETSDADCVDYVGEITEYEYSTMR</sequence>
<gene>
    <name evidence="1" type="ORF">IAC58_03200</name>
</gene>
<evidence type="ECO:0000313" key="2">
    <source>
        <dbReference type="Proteomes" id="UP000823613"/>
    </source>
</evidence>
<evidence type="ECO:0000313" key="1">
    <source>
        <dbReference type="EMBL" id="MBO8427544.1"/>
    </source>
</evidence>
<dbReference type="EMBL" id="JADIMY010000067">
    <property type="protein sequence ID" value="MBO8427544.1"/>
    <property type="molecule type" value="Genomic_DNA"/>
</dbReference>
<reference evidence="1" key="1">
    <citation type="submission" date="2020-10" db="EMBL/GenBank/DDBJ databases">
        <authorList>
            <person name="Gilroy R."/>
        </authorList>
    </citation>
    <scope>NUCLEOTIDE SEQUENCE</scope>
    <source>
        <strain evidence="1">11159</strain>
    </source>
</reference>